<gene>
    <name evidence="10" type="ORF">ARMA_2783</name>
    <name evidence="11" type="ORF">SE16_12205</name>
</gene>
<dbReference type="RefSeq" id="WP_082374446.1">
    <property type="nucleotide sequence ID" value="NZ_LGKN01000006.1"/>
</dbReference>
<proteinExistence type="inferred from homology"/>
<accession>A0A0M9UDT8</accession>
<feature type="transmembrane region" description="Helical" evidence="8">
    <location>
        <begin position="172"/>
        <end position="191"/>
    </location>
</feature>
<evidence type="ECO:0000256" key="7">
    <source>
        <dbReference type="ARBA" id="ARBA00023136"/>
    </source>
</evidence>
<evidence type="ECO:0000256" key="3">
    <source>
        <dbReference type="ARBA" id="ARBA00022448"/>
    </source>
</evidence>
<comment type="caution">
    <text evidence="10">The sequence shown here is derived from an EMBL/GenBank/DDBJ whole genome shotgun (WGS) entry which is preliminary data.</text>
</comment>
<feature type="transmembrane region" description="Helical" evidence="8">
    <location>
        <begin position="104"/>
        <end position="128"/>
    </location>
</feature>
<organism evidence="10 12">
    <name type="scientific">Ardenticatena maritima</name>
    <dbReference type="NCBI Taxonomy" id="872965"/>
    <lineage>
        <taxon>Bacteria</taxon>
        <taxon>Bacillati</taxon>
        <taxon>Chloroflexota</taxon>
        <taxon>Ardenticatenia</taxon>
        <taxon>Ardenticatenales</taxon>
        <taxon>Ardenticatenaceae</taxon>
        <taxon>Ardenticatena</taxon>
    </lineage>
</organism>
<keyword evidence="3 8" id="KW-0813">Transport</keyword>
<keyword evidence="5 8" id="KW-0812">Transmembrane</keyword>
<reference evidence="12" key="3">
    <citation type="submission" date="2015-08" db="EMBL/GenBank/DDBJ databases">
        <title>Draft Genome Sequence of a Heterotrophic Facultative Anaerobic Bacterium Ardenticatena maritima Strain 110S.</title>
        <authorList>
            <person name="Kawaichi S."/>
            <person name="Yoshida T."/>
            <person name="Sako Y."/>
            <person name="Nakamura R."/>
        </authorList>
    </citation>
    <scope>NUCLEOTIDE SEQUENCE [LARGE SCALE GENOMIC DNA]</scope>
    <source>
        <strain evidence="12">110S</strain>
    </source>
</reference>
<evidence type="ECO:0000256" key="8">
    <source>
        <dbReference type="RuleBase" id="RU361157"/>
    </source>
</evidence>
<dbReference type="AlphaFoldDB" id="A0A0M9UDT8"/>
<feature type="transmembrane region" description="Helical" evidence="8">
    <location>
        <begin position="61"/>
        <end position="83"/>
    </location>
</feature>
<feature type="transmembrane region" description="Helical" evidence="8">
    <location>
        <begin position="140"/>
        <end position="160"/>
    </location>
</feature>
<feature type="transmembrane region" description="Helical" evidence="8">
    <location>
        <begin position="244"/>
        <end position="263"/>
    </location>
</feature>
<evidence type="ECO:0000256" key="6">
    <source>
        <dbReference type="ARBA" id="ARBA00022989"/>
    </source>
</evidence>
<reference evidence="11 13" key="2">
    <citation type="submission" date="2015-07" db="EMBL/GenBank/DDBJ databases">
        <title>Whole genome sequence of Ardenticatena maritima DSM 23922.</title>
        <authorList>
            <person name="Hemp J."/>
            <person name="Ward L.M."/>
            <person name="Pace L.A."/>
            <person name="Fischer W.W."/>
        </authorList>
    </citation>
    <scope>NUCLEOTIDE SEQUENCE [LARGE SCALE GENOMIC DNA]</scope>
    <source>
        <strain evidence="11 13">110S</strain>
    </source>
</reference>
<evidence type="ECO:0000313" key="10">
    <source>
        <dbReference type="EMBL" id="GAP64360.1"/>
    </source>
</evidence>
<evidence type="ECO:0000313" key="12">
    <source>
        <dbReference type="Proteomes" id="UP000037784"/>
    </source>
</evidence>
<dbReference type="InterPro" id="IPR047817">
    <property type="entry name" value="ABC2_TM_bact-type"/>
</dbReference>
<evidence type="ECO:0000256" key="4">
    <source>
        <dbReference type="ARBA" id="ARBA00022475"/>
    </source>
</evidence>
<evidence type="ECO:0000256" key="2">
    <source>
        <dbReference type="ARBA" id="ARBA00007783"/>
    </source>
</evidence>
<feature type="transmembrane region" description="Helical" evidence="8">
    <location>
        <begin position="31"/>
        <end position="55"/>
    </location>
</feature>
<comment type="subcellular location">
    <subcellularLocation>
        <location evidence="1 8">Cell membrane</location>
        <topology evidence="1 8">Multi-pass membrane protein</topology>
    </subcellularLocation>
</comment>
<keyword evidence="7 8" id="KW-0472">Membrane</keyword>
<reference evidence="10 12" key="1">
    <citation type="journal article" date="2015" name="Genome Announc.">
        <title>Draft Genome Sequence of a Heterotrophic Facultative Anaerobic Thermophilic Bacterium, Ardenticatena maritima Strain 110ST.</title>
        <authorList>
            <person name="Kawaichi S."/>
            <person name="Yoshida T."/>
            <person name="Sako Y."/>
            <person name="Nakamura R."/>
        </authorList>
    </citation>
    <scope>NUCLEOTIDE SEQUENCE [LARGE SCALE GENOMIC DNA]</scope>
    <source>
        <strain evidence="10 12">110S</strain>
    </source>
</reference>
<dbReference type="PANTHER" id="PTHR30413:SF10">
    <property type="entry name" value="CAPSULE POLYSACCHARIDE EXPORT INNER-MEMBRANE PROTEIN CTRC"/>
    <property type="match status" value="1"/>
</dbReference>
<dbReference type="STRING" id="872965.SE16_12205"/>
<evidence type="ECO:0000259" key="9">
    <source>
        <dbReference type="PROSITE" id="PS51012"/>
    </source>
</evidence>
<keyword evidence="4 8" id="KW-1003">Cell membrane</keyword>
<comment type="similarity">
    <text evidence="2 8">Belongs to the ABC-2 integral membrane protein family.</text>
</comment>
<dbReference type="PROSITE" id="PS51012">
    <property type="entry name" value="ABC_TM2"/>
    <property type="match status" value="1"/>
</dbReference>
<dbReference type="PATRIC" id="fig|872965.6.peg.2903"/>
<dbReference type="Proteomes" id="UP000050502">
    <property type="component" value="Unassembled WGS sequence"/>
</dbReference>
<dbReference type="InterPro" id="IPR013525">
    <property type="entry name" value="ABC2_TM"/>
</dbReference>
<evidence type="ECO:0000313" key="13">
    <source>
        <dbReference type="Proteomes" id="UP000050502"/>
    </source>
</evidence>
<name>A0A0M9UDT8_9CHLR</name>
<evidence type="ECO:0000256" key="5">
    <source>
        <dbReference type="ARBA" id="ARBA00022692"/>
    </source>
</evidence>
<dbReference type="Proteomes" id="UP000037784">
    <property type="component" value="Unassembled WGS sequence"/>
</dbReference>
<dbReference type="PANTHER" id="PTHR30413">
    <property type="entry name" value="INNER MEMBRANE TRANSPORT PERMEASE"/>
    <property type="match status" value="1"/>
</dbReference>
<evidence type="ECO:0000256" key="1">
    <source>
        <dbReference type="ARBA" id="ARBA00004651"/>
    </source>
</evidence>
<feature type="domain" description="ABC transmembrane type-2" evidence="9">
    <location>
        <begin position="32"/>
        <end position="266"/>
    </location>
</feature>
<sequence>MREALREIWRYRGLLQNLVLRDLKVRYKNSVLGVLWSLLNPLLMMMVFTIVFTVFRHNPIPHFPAFVLIGILSWNLFVASIMSGTNSIVMNAPLITKVYFPREILPIAVVLSNTVNFLLALLVLFPVLLLQGLPITIHALWIPVILLIQICFMLGLVFIFSTMQVFYRDTIMVLDVLMLAGFFLTPIFYPLETIPATKEVWGMVLPVHRLVRWLNPMASIIDSYRIVLYGTTQAPHPAPPALDFMLRTGVTALLVLWFGWMVFRRYSGRFGEEV</sequence>
<dbReference type="EMBL" id="BBZA01000245">
    <property type="protein sequence ID" value="GAP64360.1"/>
    <property type="molecule type" value="Genomic_DNA"/>
</dbReference>
<protein>
    <recommendedName>
        <fullName evidence="8">Transport permease protein</fullName>
    </recommendedName>
</protein>
<dbReference type="GO" id="GO:0015920">
    <property type="term" value="P:lipopolysaccharide transport"/>
    <property type="evidence" value="ECO:0007669"/>
    <property type="project" value="TreeGrafter"/>
</dbReference>
<dbReference type="InParanoid" id="A0A0M9UDT8"/>
<dbReference type="Pfam" id="PF01061">
    <property type="entry name" value="ABC2_membrane"/>
    <property type="match status" value="1"/>
</dbReference>
<keyword evidence="6 8" id="KW-1133">Transmembrane helix</keyword>
<dbReference type="EMBL" id="LGKN01000006">
    <property type="protein sequence ID" value="KPL87373.1"/>
    <property type="molecule type" value="Genomic_DNA"/>
</dbReference>
<keyword evidence="12" id="KW-1185">Reference proteome</keyword>
<dbReference type="GO" id="GO:0005886">
    <property type="term" value="C:plasma membrane"/>
    <property type="evidence" value="ECO:0007669"/>
    <property type="project" value="UniProtKB-SubCell"/>
</dbReference>
<dbReference type="FunCoup" id="A0A0M9UDT8">
    <property type="interactions" value="208"/>
</dbReference>
<evidence type="ECO:0000313" key="11">
    <source>
        <dbReference type="EMBL" id="KPL87373.1"/>
    </source>
</evidence>
<dbReference type="GO" id="GO:0140359">
    <property type="term" value="F:ABC-type transporter activity"/>
    <property type="evidence" value="ECO:0007669"/>
    <property type="project" value="InterPro"/>
</dbReference>
<dbReference type="OrthoDB" id="9786910at2"/>